<sequence>MKLDAEMKLLQAKIEVGLIKNEPDSSGARSSNAGAKHPKLPNFQDGGNDLDIWLTRFERFAERTAGPGRDGHHRFVRC</sequence>
<dbReference type="Proteomes" id="UP000735302">
    <property type="component" value="Unassembled WGS sequence"/>
</dbReference>
<keyword evidence="3" id="KW-1185">Reference proteome</keyword>
<dbReference type="EMBL" id="BLXT01002128">
    <property type="protein sequence ID" value="GFN91322.1"/>
    <property type="molecule type" value="Genomic_DNA"/>
</dbReference>
<evidence type="ECO:0000313" key="2">
    <source>
        <dbReference type="EMBL" id="GFN91322.1"/>
    </source>
</evidence>
<organism evidence="2 3">
    <name type="scientific">Plakobranchus ocellatus</name>
    <dbReference type="NCBI Taxonomy" id="259542"/>
    <lineage>
        <taxon>Eukaryota</taxon>
        <taxon>Metazoa</taxon>
        <taxon>Spiralia</taxon>
        <taxon>Lophotrochozoa</taxon>
        <taxon>Mollusca</taxon>
        <taxon>Gastropoda</taxon>
        <taxon>Heterobranchia</taxon>
        <taxon>Euthyneura</taxon>
        <taxon>Panpulmonata</taxon>
        <taxon>Sacoglossa</taxon>
        <taxon>Placobranchoidea</taxon>
        <taxon>Plakobranchidae</taxon>
        <taxon>Plakobranchus</taxon>
    </lineage>
</organism>
<accession>A0AAV3Z993</accession>
<feature type="region of interest" description="Disordered" evidence="1">
    <location>
        <begin position="21"/>
        <end position="43"/>
    </location>
</feature>
<dbReference type="AlphaFoldDB" id="A0AAV3Z993"/>
<evidence type="ECO:0000313" key="3">
    <source>
        <dbReference type="Proteomes" id="UP000735302"/>
    </source>
</evidence>
<comment type="caution">
    <text evidence="2">The sequence shown here is derived from an EMBL/GenBank/DDBJ whole genome shotgun (WGS) entry which is preliminary data.</text>
</comment>
<name>A0AAV3Z993_9GAST</name>
<reference evidence="2 3" key="1">
    <citation type="journal article" date="2021" name="Elife">
        <title>Chloroplast acquisition without the gene transfer in kleptoplastic sea slugs, Plakobranchus ocellatus.</title>
        <authorList>
            <person name="Maeda T."/>
            <person name="Takahashi S."/>
            <person name="Yoshida T."/>
            <person name="Shimamura S."/>
            <person name="Takaki Y."/>
            <person name="Nagai Y."/>
            <person name="Toyoda A."/>
            <person name="Suzuki Y."/>
            <person name="Arimoto A."/>
            <person name="Ishii H."/>
            <person name="Satoh N."/>
            <person name="Nishiyama T."/>
            <person name="Hasebe M."/>
            <person name="Maruyama T."/>
            <person name="Minagawa J."/>
            <person name="Obokata J."/>
            <person name="Shigenobu S."/>
        </authorList>
    </citation>
    <scope>NUCLEOTIDE SEQUENCE [LARGE SCALE GENOMIC DNA]</scope>
</reference>
<evidence type="ECO:0000256" key="1">
    <source>
        <dbReference type="SAM" id="MobiDB-lite"/>
    </source>
</evidence>
<gene>
    <name evidence="2" type="ORF">PoB_001782800</name>
</gene>
<proteinExistence type="predicted"/>
<protein>
    <submittedName>
        <fullName evidence="2">Uncharacterized protein</fullName>
    </submittedName>
</protein>